<dbReference type="PANTHER" id="PTHR12449:SF22">
    <property type="entry name" value="NUCLEOLAR PROTEIN 4"/>
    <property type="match status" value="1"/>
</dbReference>
<dbReference type="Pfam" id="PF23079">
    <property type="entry name" value="HTH_NOL4_2nd"/>
    <property type="match status" value="1"/>
</dbReference>
<keyword evidence="3" id="KW-1185">Reference proteome</keyword>
<accession>A0A1I8J0N7</accession>
<name>A0A1I8J0N7_9PLAT</name>
<protein>
    <submittedName>
        <fullName evidence="4">Nucleolin-like</fullName>
    </submittedName>
</protein>
<sequence>SSNGAAESKNSQPAVKEEDPEEGEEEEEEEEEEDDVEEEPRGSVESASVLDDERVKAFNLFVRFFVDENMDRMVPISKQPKDKLNGILDACERQFPELFDRARKRVRTYLKACRRNGRKHGGLPAESTVKP</sequence>
<evidence type="ECO:0000313" key="4">
    <source>
        <dbReference type="WBParaSite" id="maker-uti_cns_0045485-snap-gene-2.9-mRNA-1"/>
    </source>
</evidence>
<feature type="region of interest" description="Disordered" evidence="1">
    <location>
        <begin position="1"/>
        <end position="49"/>
    </location>
</feature>
<evidence type="ECO:0000259" key="2">
    <source>
        <dbReference type="Pfam" id="PF23079"/>
    </source>
</evidence>
<dbReference type="WBParaSite" id="maker-uti_cns_0045485-snap-gene-2.9-mRNA-1">
    <property type="protein sequence ID" value="maker-uti_cns_0045485-snap-gene-2.9-mRNA-1"/>
    <property type="gene ID" value="maker-uti_cns_0045485-snap-gene-2.9"/>
</dbReference>
<feature type="domain" description="Nucleolar protein 4 helical" evidence="2">
    <location>
        <begin position="53"/>
        <end position="118"/>
    </location>
</feature>
<feature type="compositionally biased region" description="Polar residues" evidence="1">
    <location>
        <begin position="1"/>
        <end position="13"/>
    </location>
</feature>
<dbReference type="InterPro" id="IPR039788">
    <property type="entry name" value="NOL4/NOL4L"/>
</dbReference>
<dbReference type="InterPro" id="IPR056549">
    <property type="entry name" value="HTH_NOL4"/>
</dbReference>
<organism evidence="3 4">
    <name type="scientific">Macrostomum lignano</name>
    <dbReference type="NCBI Taxonomy" id="282301"/>
    <lineage>
        <taxon>Eukaryota</taxon>
        <taxon>Metazoa</taxon>
        <taxon>Spiralia</taxon>
        <taxon>Lophotrochozoa</taxon>
        <taxon>Platyhelminthes</taxon>
        <taxon>Rhabditophora</taxon>
        <taxon>Macrostomorpha</taxon>
        <taxon>Macrostomida</taxon>
        <taxon>Macrostomidae</taxon>
        <taxon>Macrostomum</taxon>
    </lineage>
</organism>
<proteinExistence type="predicted"/>
<dbReference type="PANTHER" id="PTHR12449">
    <property type="entry name" value="DEATH DOMAIN-CONTAINING PROTEIN"/>
    <property type="match status" value="1"/>
</dbReference>
<dbReference type="AlphaFoldDB" id="A0A1I8J0N7"/>
<evidence type="ECO:0000313" key="3">
    <source>
        <dbReference type="Proteomes" id="UP000095280"/>
    </source>
</evidence>
<reference evidence="4" key="1">
    <citation type="submission" date="2016-11" db="UniProtKB">
        <authorList>
            <consortium name="WormBaseParasite"/>
        </authorList>
    </citation>
    <scope>IDENTIFICATION</scope>
</reference>
<feature type="compositionally biased region" description="Acidic residues" evidence="1">
    <location>
        <begin position="18"/>
        <end position="38"/>
    </location>
</feature>
<evidence type="ECO:0000256" key="1">
    <source>
        <dbReference type="SAM" id="MobiDB-lite"/>
    </source>
</evidence>
<dbReference type="Proteomes" id="UP000095280">
    <property type="component" value="Unplaced"/>
</dbReference>